<sequence length="262" mass="29732">MRNLLGFSTPNFISGDDMSEKCLKLWLKAGSDGESVNGDPLSQQLFMMLLLKGDKCPFNVITINEAKPPPEFKNAGFRHAPAIQQDEDCAYSHPDEIVEYIESRFPDPDLKSDEVEADAATADLFRAFCFFVKEVNKDPKGLLNELYRLDQFLSSNGHQFLTAETPKLIDCNVLPKLHSIRIASRALKNFEIPADLHNLWRYLHAGYQHKAFKTSCPSDQEIILYWADRKDTADLPPSKRTQLSRQEPVFTLTVPPESLKSK</sequence>
<evidence type="ECO:0000313" key="2">
    <source>
        <dbReference type="WBParaSite" id="JU765_v2.g15408.t2"/>
    </source>
</evidence>
<name>A0AC34QDB4_9BILA</name>
<organism evidence="1 2">
    <name type="scientific">Panagrolaimus sp. JU765</name>
    <dbReference type="NCBI Taxonomy" id="591449"/>
    <lineage>
        <taxon>Eukaryota</taxon>
        <taxon>Metazoa</taxon>
        <taxon>Ecdysozoa</taxon>
        <taxon>Nematoda</taxon>
        <taxon>Chromadorea</taxon>
        <taxon>Rhabditida</taxon>
        <taxon>Tylenchina</taxon>
        <taxon>Panagrolaimomorpha</taxon>
        <taxon>Panagrolaimoidea</taxon>
        <taxon>Panagrolaimidae</taxon>
        <taxon>Panagrolaimus</taxon>
    </lineage>
</organism>
<dbReference type="WBParaSite" id="JU765_v2.g15408.t2">
    <property type="protein sequence ID" value="JU765_v2.g15408.t2"/>
    <property type="gene ID" value="JU765_v2.g15408"/>
</dbReference>
<proteinExistence type="predicted"/>
<protein>
    <submittedName>
        <fullName evidence="2">Chloride intracellular channel exl-1</fullName>
    </submittedName>
</protein>
<dbReference type="Proteomes" id="UP000887576">
    <property type="component" value="Unplaced"/>
</dbReference>
<reference evidence="2" key="1">
    <citation type="submission" date="2025-08" db="UniProtKB">
        <authorList>
            <consortium name="WormBaseParasite"/>
        </authorList>
    </citation>
    <scope>IDENTIFICATION</scope>
</reference>
<accession>A0AC34QDB4</accession>
<evidence type="ECO:0000313" key="1">
    <source>
        <dbReference type="Proteomes" id="UP000887576"/>
    </source>
</evidence>